<evidence type="ECO:0000313" key="3">
    <source>
        <dbReference type="EMBL" id="PIP53542.1"/>
    </source>
</evidence>
<feature type="non-terminal residue" evidence="3">
    <location>
        <position position="1"/>
    </location>
</feature>
<evidence type="ECO:0000256" key="1">
    <source>
        <dbReference type="SAM" id="Phobius"/>
    </source>
</evidence>
<dbReference type="EMBL" id="PCSR01000010">
    <property type="protein sequence ID" value="PIP53542.1"/>
    <property type="molecule type" value="Genomic_DNA"/>
</dbReference>
<evidence type="ECO:0000313" key="4">
    <source>
        <dbReference type="Proteomes" id="UP000229459"/>
    </source>
</evidence>
<keyword evidence="1" id="KW-0472">Membrane</keyword>
<dbReference type="Pfam" id="PF01957">
    <property type="entry name" value="NfeD"/>
    <property type="match status" value="1"/>
</dbReference>
<dbReference type="Proteomes" id="UP000229459">
    <property type="component" value="Unassembled WGS sequence"/>
</dbReference>
<dbReference type="InterPro" id="IPR012340">
    <property type="entry name" value="NA-bd_OB-fold"/>
</dbReference>
<name>A0A2H0B7A1_9BACT</name>
<dbReference type="AlphaFoldDB" id="A0A2H0B7A1"/>
<keyword evidence="1" id="KW-1133">Transmembrane helix</keyword>
<sequence>QTGAFEVRIQLILFVAYILFGRSTVKRKIIIMTHSTNIDKLIGKKGVVVRSITPDTAGMVRLEDEDWRAISDEVLYEKDQIKVETISGVSLKVTKLK</sequence>
<dbReference type="SUPFAM" id="SSF141322">
    <property type="entry name" value="NfeD domain-like"/>
    <property type="match status" value="1"/>
</dbReference>
<dbReference type="Gene3D" id="2.40.50.140">
    <property type="entry name" value="Nucleic acid-binding proteins"/>
    <property type="match status" value="1"/>
</dbReference>
<organism evidence="3 4">
    <name type="scientific">Candidatus Beckwithbacteria bacterium CG23_combo_of_CG06-09_8_20_14_all_34_8</name>
    <dbReference type="NCBI Taxonomy" id="1974497"/>
    <lineage>
        <taxon>Bacteria</taxon>
        <taxon>Candidatus Beckwithiibacteriota</taxon>
    </lineage>
</organism>
<accession>A0A2H0B7A1</accession>
<feature type="transmembrane region" description="Helical" evidence="1">
    <location>
        <begin position="7"/>
        <end position="25"/>
    </location>
</feature>
<evidence type="ECO:0000259" key="2">
    <source>
        <dbReference type="Pfam" id="PF01957"/>
    </source>
</evidence>
<keyword evidence="1" id="KW-0812">Transmembrane</keyword>
<comment type="caution">
    <text evidence="3">The sequence shown here is derived from an EMBL/GenBank/DDBJ whole genome shotgun (WGS) entry which is preliminary data.</text>
</comment>
<protein>
    <submittedName>
        <fullName evidence="3">Peptidase</fullName>
    </submittedName>
</protein>
<feature type="domain" description="NfeD-like C-terminal" evidence="2">
    <location>
        <begin position="39"/>
        <end position="95"/>
    </location>
</feature>
<reference evidence="3 4" key="1">
    <citation type="submission" date="2017-09" db="EMBL/GenBank/DDBJ databases">
        <title>Depth-based differentiation of microbial function through sediment-hosted aquifers and enrichment of novel symbionts in the deep terrestrial subsurface.</title>
        <authorList>
            <person name="Probst A.J."/>
            <person name="Ladd B."/>
            <person name="Jarett J.K."/>
            <person name="Geller-Mcgrath D.E."/>
            <person name="Sieber C.M."/>
            <person name="Emerson J.B."/>
            <person name="Anantharaman K."/>
            <person name="Thomas B.C."/>
            <person name="Malmstrom R."/>
            <person name="Stieglmeier M."/>
            <person name="Klingl A."/>
            <person name="Woyke T."/>
            <person name="Ryan C.M."/>
            <person name="Banfield J.F."/>
        </authorList>
    </citation>
    <scope>NUCLEOTIDE SEQUENCE [LARGE SCALE GENOMIC DNA]</scope>
    <source>
        <strain evidence="3">CG23_combo_of_CG06-09_8_20_14_all_34_8</strain>
    </source>
</reference>
<proteinExistence type="predicted"/>
<gene>
    <name evidence="3" type="ORF">COX08_00425</name>
</gene>
<dbReference type="InterPro" id="IPR002810">
    <property type="entry name" value="NfeD-like_C"/>
</dbReference>